<evidence type="ECO:0000259" key="2">
    <source>
        <dbReference type="Pfam" id="PF13472"/>
    </source>
</evidence>
<evidence type="ECO:0000313" key="4">
    <source>
        <dbReference type="Proteomes" id="UP001206572"/>
    </source>
</evidence>
<name>A0ABT2ASV1_9BURK</name>
<keyword evidence="4" id="KW-1185">Reference proteome</keyword>
<accession>A0ABT2ASV1</accession>
<dbReference type="GO" id="GO:0016787">
    <property type="term" value="F:hydrolase activity"/>
    <property type="evidence" value="ECO:0007669"/>
    <property type="project" value="UniProtKB-KW"/>
</dbReference>
<feature type="chain" id="PRO_5047371860" evidence="1">
    <location>
        <begin position="24"/>
        <end position="402"/>
    </location>
</feature>
<organism evidence="3 4">
    <name type="scientific">Massilia agri</name>
    <dbReference type="NCBI Taxonomy" id="1886785"/>
    <lineage>
        <taxon>Bacteria</taxon>
        <taxon>Pseudomonadati</taxon>
        <taxon>Pseudomonadota</taxon>
        <taxon>Betaproteobacteria</taxon>
        <taxon>Burkholderiales</taxon>
        <taxon>Oxalobacteraceae</taxon>
        <taxon>Telluria group</taxon>
        <taxon>Massilia</taxon>
    </lineage>
</organism>
<gene>
    <name evidence="3" type="ORF">NX780_23485</name>
</gene>
<keyword evidence="3" id="KW-0378">Hydrolase</keyword>
<evidence type="ECO:0000313" key="3">
    <source>
        <dbReference type="EMBL" id="MCS0599314.1"/>
    </source>
</evidence>
<dbReference type="PANTHER" id="PTHR43784">
    <property type="entry name" value="GDSL-LIKE LIPASE/ACYLHYDROLASE, PUTATIVE (AFU_ORTHOLOGUE AFUA_2G00820)-RELATED"/>
    <property type="match status" value="1"/>
</dbReference>
<keyword evidence="1" id="KW-0732">Signal</keyword>
<dbReference type="Gene3D" id="3.40.50.1110">
    <property type="entry name" value="SGNH hydrolase"/>
    <property type="match status" value="1"/>
</dbReference>
<feature type="signal peptide" evidence="1">
    <location>
        <begin position="1"/>
        <end position="23"/>
    </location>
</feature>
<reference evidence="3 4" key="1">
    <citation type="submission" date="2022-08" db="EMBL/GenBank/DDBJ databases">
        <title>Reclassification of Massilia species as members of the genera Telluria, Duganella, Pseudoduganella, Mokoshia gen. nov. and Zemynaea gen. nov. using orthogonal and non-orthogonal genome-based approaches.</title>
        <authorList>
            <person name="Bowman J.P."/>
        </authorList>
    </citation>
    <scope>NUCLEOTIDE SEQUENCE [LARGE SCALE GENOMIC DNA]</scope>
    <source>
        <strain evidence="3 4">JCM 31661</strain>
    </source>
</reference>
<proteinExistence type="predicted"/>
<dbReference type="PANTHER" id="PTHR43784:SF2">
    <property type="entry name" value="GDSL-LIKE LIPASE_ACYLHYDROLASE, PUTATIVE (AFU_ORTHOLOGUE AFUA_2G00820)-RELATED"/>
    <property type="match status" value="1"/>
</dbReference>
<dbReference type="EMBL" id="JANUHA010000026">
    <property type="protein sequence ID" value="MCS0599314.1"/>
    <property type="molecule type" value="Genomic_DNA"/>
</dbReference>
<dbReference type="Proteomes" id="UP001206572">
    <property type="component" value="Unassembled WGS sequence"/>
</dbReference>
<dbReference type="RefSeq" id="WP_258830313.1">
    <property type="nucleotide sequence ID" value="NZ_JANUHA010000026.1"/>
</dbReference>
<evidence type="ECO:0000256" key="1">
    <source>
        <dbReference type="SAM" id="SignalP"/>
    </source>
</evidence>
<comment type="caution">
    <text evidence="3">The sequence shown here is derived from an EMBL/GenBank/DDBJ whole genome shotgun (WGS) entry which is preliminary data.</text>
</comment>
<dbReference type="InterPro" id="IPR036514">
    <property type="entry name" value="SGNH_hydro_sf"/>
</dbReference>
<sequence>MTTLRTSIALLGLTLALGSDASAGNWTTSWYAAPQPGWDQHFILPMNVPALLEKQTIQESLRLSTGGERVRLVFSNRYGRDTLALGEVRVGLAGQEAQPQVVRFSGKTASTIAPGGSLVSDPVPLSVPALARLDVSTWLPARTPVTSFHWGGQQTFRLSDGKNSPQRAEGRLFLSAVQVDAGPDARTVVALGDSITDGNGSTPDADRRWPDFLAQRLAPHGVAVANAGISGGRLLRDGMGESALARFEQDVLSQPGVSDVIVLLGINDIGWPGSPFAPGEQAVTLDELRAGYRKLARAAHARGLRITVGTLPPFEGALEGTPFAGHYSPAKESLRLQLNDWLRGAGLFDAVVDFDAVLRDPERPQRMRPAFDSGDHLHPGDAGYRAMAEAIDIAPMLPKVRP</sequence>
<dbReference type="InterPro" id="IPR013830">
    <property type="entry name" value="SGNH_hydro"/>
</dbReference>
<protein>
    <submittedName>
        <fullName evidence="3">SGNH/GDSL hydrolase family protein</fullName>
    </submittedName>
</protein>
<feature type="domain" description="SGNH hydrolase-type esterase" evidence="2">
    <location>
        <begin position="190"/>
        <end position="386"/>
    </location>
</feature>
<dbReference type="InterPro" id="IPR053140">
    <property type="entry name" value="GDSL_Rv0518-like"/>
</dbReference>
<dbReference type="SUPFAM" id="SSF52266">
    <property type="entry name" value="SGNH hydrolase"/>
    <property type="match status" value="1"/>
</dbReference>
<dbReference type="CDD" id="cd01830">
    <property type="entry name" value="XynE_like"/>
    <property type="match status" value="1"/>
</dbReference>
<dbReference type="Pfam" id="PF13472">
    <property type="entry name" value="Lipase_GDSL_2"/>
    <property type="match status" value="1"/>
</dbReference>